<protein>
    <submittedName>
        <fullName evidence="2">Uncharacterized protein</fullName>
    </submittedName>
</protein>
<dbReference type="EMBL" id="JAIQCV010000008">
    <property type="protein sequence ID" value="KAH1073541.1"/>
    <property type="molecule type" value="Genomic_DNA"/>
</dbReference>
<reference evidence="2 3" key="1">
    <citation type="journal article" date="2021" name="Plant Biotechnol. J.">
        <title>Multi-omics assisted identification of the key and species-specific regulatory components of drought-tolerant mechanisms in Gossypium stocksii.</title>
        <authorList>
            <person name="Yu D."/>
            <person name="Ke L."/>
            <person name="Zhang D."/>
            <person name="Wu Y."/>
            <person name="Sun Y."/>
            <person name="Mei J."/>
            <person name="Sun J."/>
            <person name="Sun Y."/>
        </authorList>
    </citation>
    <scope>NUCLEOTIDE SEQUENCE [LARGE SCALE GENOMIC DNA]</scope>
    <source>
        <strain evidence="3">cv. E1</strain>
        <tissue evidence="2">Leaf</tissue>
    </source>
</reference>
<dbReference type="Proteomes" id="UP000828251">
    <property type="component" value="Unassembled WGS sequence"/>
</dbReference>
<feature type="compositionally biased region" description="Basic and acidic residues" evidence="1">
    <location>
        <begin position="91"/>
        <end position="108"/>
    </location>
</feature>
<keyword evidence="3" id="KW-1185">Reference proteome</keyword>
<accession>A0A9D3V728</accession>
<feature type="region of interest" description="Disordered" evidence="1">
    <location>
        <begin position="84"/>
        <end position="126"/>
    </location>
</feature>
<name>A0A9D3V728_9ROSI</name>
<sequence>MPIRVSKLEEGMHLVQANMSQIQGQLNQILQVLQIHATSSILGNTKPNPKRVRKEYAKVITLQSKVMIKESVRPSSVKIEEMDINTQTPSVRDRVEESVKKEVELKESNHKKKSSKPPSPTIVPFPKRLEERKKMDNEEFLSFLNMFKALNVNLHLLKLLEKIDSKVVF</sequence>
<evidence type="ECO:0000313" key="3">
    <source>
        <dbReference type="Proteomes" id="UP000828251"/>
    </source>
</evidence>
<evidence type="ECO:0000256" key="1">
    <source>
        <dbReference type="SAM" id="MobiDB-lite"/>
    </source>
</evidence>
<evidence type="ECO:0000313" key="2">
    <source>
        <dbReference type="EMBL" id="KAH1073541.1"/>
    </source>
</evidence>
<organism evidence="2 3">
    <name type="scientific">Gossypium stocksii</name>
    <dbReference type="NCBI Taxonomy" id="47602"/>
    <lineage>
        <taxon>Eukaryota</taxon>
        <taxon>Viridiplantae</taxon>
        <taxon>Streptophyta</taxon>
        <taxon>Embryophyta</taxon>
        <taxon>Tracheophyta</taxon>
        <taxon>Spermatophyta</taxon>
        <taxon>Magnoliopsida</taxon>
        <taxon>eudicotyledons</taxon>
        <taxon>Gunneridae</taxon>
        <taxon>Pentapetalae</taxon>
        <taxon>rosids</taxon>
        <taxon>malvids</taxon>
        <taxon>Malvales</taxon>
        <taxon>Malvaceae</taxon>
        <taxon>Malvoideae</taxon>
        <taxon>Gossypium</taxon>
    </lineage>
</organism>
<comment type="caution">
    <text evidence="2">The sequence shown here is derived from an EMBL/GenBank/DDBJ whole genome shotgun (WGS) entry which is preliminary data.</text>
</comment>
<gene>
    <name evidence="2" type="ORF">J1N35_025869</name>
</gene>
<proteinExistence type="predicted"/>
<dbReference type="AlphaFoldDB" id="A0A9D3V728"/>